<evidence type="ECO:0000313" key="2">
    <source>
        <dbReference type="EMBL" id="KAJ3491799.1"/>
    </source>
</evidence>
<organism evidence="2 3">
    <name type="scientific">Meripilus lineatus</name>
    <dbReference type="NCBI Taxonomy" id="2056292"/>
    <lineage>
        <taxon>Eukaryota</taxon>
        <taxon>Fungi</taxon>
        <taxon>Dikarya</taxon>
        <taxon>Basidiomycota</taxon>
        <taxon>Agaricomycotina</taxon>
        <taxon>Agaricomycetes</taxon>
        <taxon>Polyporales</taxon>
        <taxon>Meripilaceae</taxon>
        <taxon>Meripilus</taxon>
    </lineage>
</organism>
<sequence length="196" mass="21104">MFNFHPELPPIISSAEVPDLHVPVIRAKSPGPSAQRITDTPSLQASPVEQQSEGVILNVRSQNNNTPKLASDDSATEPEDDEEILPVLPPQSKGKEKLRQPSSSPVPVIKTQRGRTNVSRQLTPEPEPAPSKAATQTVSSASDSSPIRPAKKKKPAPVSSSSDEDSEAERKKRIARLKSGSSRGAKQPIKRGGKRF</sequence>
<feature type="compositionally biased region" description="Acidic residues" evidence="1">
    <location>
        <begin position="74"/>
        <end position="84"/>
    </location>
</feature>
<dbReference type="Proteomes" id="UP001212997">
    <property type="component" value="Unassembled WGS sequence"/>
</dbReference>
<reference evidence="2" key="1">
    <citation type="submission" date="2022-07" db="EMBL/GenBank/DDBJ databases">
        <title>Genome Sequence of Physisporinus lineatus.</title>
        <authorList>
            <person name="Buettner E."/>
        </authorList>
    </citation>
    <scope>NUCLEOTIDE SEQUENCE</scope>
    <source>
        <strain evidence="2">VT162</strain>
    </source>
</reference>
<feature type="region of interest" description="Disordered" evidence="1">
    <location>
        <begin position="25"/>
        <end position="196"/>
    </location>
</feature>
<name>A0AAD5VED6_9APHY</name>
<proteinExistence type="predicted"/>
<dbReference type="EMBL" id="JANAWD010000007">
    <property type="protein sequence ID" value="KAJ3491799.1"/>
    <property type="molecule type" value="Genomic_DNA"/>
</dbReference>
<protein>
    <submittedName>
        <fullName evidence="2">Uncharacterized protein</fullName>
    </submittedName>
</protein>
<evidence type="ECO:0000313" key="3">
    <source>
        <dbReference type="Proteomes" id="UP001212997"/>
    </source>
</evidence>
<dbReference type="AlphaFoldDB" id="A0AAD5VED6"/>
<accession>A0AAD5VED6</accession>
<feature type="compositionally biased region" description="Polar residues" evidence="1">
    <location>
        <begin position="133"/>
        <end position="143"/>
    </location>
</feature>
<comment type="caution">
    <text evidence="2">The sequence shown here is derived from an EMBL/GenBank/DDBJ whole genome shotgun (WGS) entry which is preliminary data.</text>
</comment>
<evidence type="ECO:0000256" key="1">
    <source>
        <dbReference type="SAM" id="MobiDB-lite"/>
    </source>
</evidence>
<gene>
    <name evidence="2" type="ORF">NLI96_g484</name>
</gene>
<keyword evidence="3" id="KW-1185">Reference proteome</keyword>
<feature type="compositionally biased region" description="Polar residues" evidence="1">
    <location>
        <begin position="35"/>
        <end position="68"/>
    </location>
</feature>